<dbReference type="Pfam" id="PF00501">
    <property type="entry name" value="AMP-binding"/>
    <property type="match status" value="1"/>
</dbReference>
<reference evidence="5 6" key="1">
    <citation type="submission" date="2019-11" db="EMBL/GenBank/DDBJ databases">
        <title>Nocardia sp. nov. CT2-14 isolated from soil.</title>
        <authorList>
            <person name="Kanchanasin P."/>
            <person name="Tanasupawat S."/>
            <person name="Yuki M."/>
            <person name="Kudo T."/>
        </authorList>
    </citation>
    <scope>NUCLEOTIDE SEQUENCE [LARGE SCALE GENOMIC DNA]</scope>
    <source>
        <strain evidence="5 6">CT2-14</strain>
    </source>
</reference>
<keyword evidence="2 5" id="KW-0436">Ligase</keyword>
<accession>A0A6I3KXJ1</accession>
<protein>
    <submittedName>
        <fullName evidence="5">Long-chain-fatty-acid--CoA ligase</fullName>
    </submittedName>
</protein>
<dbReference type="Pfam" id="PF13193">
    <property type="entry name" value="AMP-binding_C"/>
    <property type="match status" value="1"/>
</dbReference>
<evidence type="ECO:0000256" key="1">
    <source>
        <dbReference type="ARBA" id="ARBA00006432"/>
    </source>
</evidence>
<dbReference type="Gene3D" id="3.40.50.12780">
    <property type="entry name" value="N-terminal domain of ligase-like"/>
    <property type="match status" value="1"/>
</dbReference>
<organism evidence="5 6">
    <name type="scientific">Nocardia aurantiaca</name>
    <dbReference type="NCBI Taxonomy" id="2675850"/>
    <lineage>
        <taxon>Bacteria</taxon>
        <taxon>Bacillati</taxon>
        <taxon>Actinomycetota</taxon>
        <taxon>Actinomycetes</taxon>
        <taxon>Mycobacteriales</taxon>
        <taxon>Nocardiaceae</taxon>
        <taxon>Nocardia</taxon>
    </lineage>
</organism>
<dbReference type="FunFam" id="3.30.300.30:FF:000008">
    <property type="entry name" value="2,3-dihydroxybenzoate-AMP ligase"/>
    <property type="match status" value="1"/>
</dbReference>
<dbReference type="PANTHER" id="PTHR43767:SF1">
    <property type="entry name" value="NONRIBOSOMAL PEPTIDE SYNTHASE PES1 (EUROFUNG)-RELATED"/>
    <property type="match status" value="1"/>
</dbReference>
<evidence type="ECO:0000313" key="5">
    <source>
        <dbReference type="EMBL" id="MTE13386.1"/>
    </source>
</evidence>
<dbReference type="AlphaFoldDB" id="A0A6I3KXJ1"/>
<sequence>MYLTQSLHRALQQDPGAIATIHGERVRTVAESVDRIARLAGALRELGVGKGDRVAILALNSDRYHEYFFAVAWLGAVVNPVNIRWSSDEISYSLTDSGTRILLVDDTFAATVPAIRRACPGLSQVIFLGDGARPEDMLDYESLIARADPIEDTRTGGDELFGVFYTGGTTGHPKGVMLSHRNVIASATGTLITDEVVTRGGRVLHAAPMFHLADFAMWSMGNLVGATHVTIAAFTPAGVREAVAAHGITDLLLVPTMIQMLVDDPATAEVDLSSVRHILYGASPISEAVLQRARAAFPTAGFAQAYGMTELSPVATLLTVADHDRSDLLRAAGRAAAHVEVRIVDPEGLEVPRGAIGEVVARGDGVMAGYWNRPGETADAIRGGWMHTGDGGRMDEHGYVYIVDRIKDMIITGGENVYSVEVENALAKHPAVASCAVIGIPDPRWGERVHAVIVPHPGHTVSEEQVTAHCKALIANYKIPRSITIATELPLSGAGKILKRELRKQFWDQSGTQVS</sequence>
<dbReference type="InterPro" id="IPR042099">
    <property type="entry name" value="ANL_N_sf"/>
</dbReference>
<comment type="caution">
    <text evidence="5">The sequence shown here is derived from an EMBL/GenBank/DDBJ whole genome shotgun (WGS) entry which is preliminary data.</text>
</comment>
<dbReference type="Gene3D" id="3.30.300.30">
    <property type="match status" value="1"/>
</dbReference>
<dbReference type="InterPro" id="IPR050237">
    <property type="entry name" value="ATP-dep_AMP-bd_enzyme"/>
</dbReference>
<dbReference type="GO" id="GO:0016878">
    <property type="term" value="F:acid-thiol ligase activity"/>
    <property type="evidence" value="ECO:0007669"/>
    <property type="project" value="UniProtKB-ARBA"/>
</dbReference>
<dbReference type="Proteomes" id="UP000432464">
    <property type="component" value="Unassembled WGS sequence"/>
</dbReference>
<dbReference type="NCBIfam" id="NF004837">
    <property type="entry name" value="PRK06187.1"/>
    <property type="match status" value="1"/>
</dbReference>
<feature type="domain" description="AMP-dependent synthetase/ligase" evidence="3">
    <location>
        <begin position="8"/>
        <end position="371"/>
    </location>
</feature>
<gene>
    <name evidence="5" type="ORF">GLP40_11460</name>
</gene>
<evidence type="ECO:0000259" key="3">
    <source>
        <dbReference type="Pfam" id="PF00501"/>
    </source>
</evidence>
<feature type="domain" description="AMP-binding enzyme C-terminal" evidence="4">
    <location>
        <begin position="421"/>
        <end position="496"/>
    </location>
</feature>
<dbReference type="SUPFAM" id="SSF56801">
    <property type="entry name" value="Acetyl-CoA synthetase-like"/>
    <property type="match status" value="1"/>
</dbReference>
<keyword evidence="6" id="KW-1185">Reference proteome</keyword>
<dbReference type="InterPro" id="IPR000873">
    <property type="entry name" value="AMP-dep_synth/lig_dom"/>
</dbReference>
<dbReference type="InterPro" id="IPR045851">
    <property type="entry name" value="AMP-bd_C_sf"/>
</dbReference>
<evidence type="ECO:0000259" key="4">
    <source>
        <dbReference type="Pfam" id="PF13193"/>
    </source>
</evidence>
<dbReference type="RefSeq" id="WP_154787880.1">
    <property type="nucleotide sequence ID" value="NZ_WMBB01000005.1"/>
</dbReference>
<name>A0A6I3KXJ1_9NOCA</name>
<comment type="similarity">
    <text evidence="1">Belongs to the ATP-dependent AMP-binding enzyme family.</text>
</comment>
<dbReference type="InterPro" id="IPR025110">
    <property type="entry name" value="AMP-bd_C"/>
</dbReference>
<proteinExistence type="inferred from homology"/>
<evidence type="ECO:0000313" key="6">
    <source>
        <dbReference type="Proteomes" id="UP000432464"/>
    </source>
</evidence>
<dbReference type="CDD" id="cd17631">
    <property type="entry name" value="FACL_FadD13-like"/>
    <property type="match status" value="1"/>
</dbReference>
<dbReference type="EMBL" id="WMBB01000005">
    <property type="protein sequence ID" value="MTE13386.1"/>
    <property type="molecule type" value="Genomic_DNA"/>
</dbReference>
<dbReference type="PANTHER" id="PTHR43767">
    <property type="entry name" value="LONG-CHAIN-FATTY-ACID--COA LIGASE"/>
    <property type="match status" value="1"/>
</dbReference>
<evidence type="ECO:0000256" key="2">
    <source>
        <dbReference type="ARBA" id="ARBA00022598"/>
    </source>
</evidence>